<keyword evidence="2" id="KW-0862">Zinc</keyword>
<feature type="signal peptide" evidence="3">
    <location>
        <begin position="1"/>
        <end position="19"/>
    </location>
</feature>
<dbReference type="PANTHER" id="PTHR11905">
    <property type="entry name" value="ADAM A DISINTEGRIN AND METALLOPROTEASE DOMAIN"/>
    <property type="match status" value="1"/>
</dbReference>
<feature type="binding site" evidence="2">
    <location>
        <position position="342"/>
    </location>
    <ligand>
        <name>Zn(2+)</name>
        <dbReference type="ChEBI" id="CHEBI:29105"/>
        <note>catalytic</note>
    </ligand>
</feature>
<sequence>MKFLTVGLMVLVLGWQSTSEPLRASHLRENAKVYIQPLLKRSVEGPAYAVEVEGLGQNIKLNLEKPTFSVFSPDFKFTELSADDTTGELQFRDATPSREELEAIEQHFFTDPEANAAISLKHIDGAYKLSGRINDMTIVTRGENNHVLSRKTKHDPKFNDYVDLNQTIPKRSSRALTTATPEVFVVWDYDNTQTFKGSRTAILDYLGVFFHAINNRYATSADPKIAFRISGVTITTTRSAQPYIENNKTPGGSGVDINKALSNFSTWLYANNNKNPKYDMGALISGVDFQSKDSSGSYTSGVAGLAYLGTACLNYTQGKIFYGSSVTEDRGGYYDGAFSVAHEFAHNLGAPHDGDSTASNCPWSDGYIMSYEGWGKKSKFYFSPCSLSLMKNYVDSSQGSCTKTNVAGVAAPISSQDVGDRYSMQQLCVKYTNQTQATVNPGDPNDLCKNLVCRYPTPNMPGYISIITLNHPPGDNSVCGNGGKCIDGDCVGQTATG</sequence>
<keyword evidence="1" id="KW-0378">Hydrolase</keyword>
<dbReference type="PROSITE" id="PS50215">
    <property type="entry name" value="ADAM_MEPRO"/>
    <property type="match status" value="1"/>
</dbReference>
<feature type="active site" evidence="2">
    <location>
        <position position="343"/>
    </location>
</feature>
<reference evidence="5 6" key="1">
    <citation type="submission" date="2024-08" db="EMBL/GenBank/DDBJ databases">
        <authorList>
            <person name="Cucini C."/>
            <person name="Frati F."/>
        </authorList>
    </citation>
    <scope>NUCLEOTIDE SEQUENCE [LARGE SCALE GENOMIC DNA]</scope>
</reference>
<dbReference type="Gene3D" id="3.40.1620.60">
    <property type="match status" value="1"/>
</dbReference>
<feature type="binding site" evidence="2">
    <location>
        <position position="352"/>
    </location>
    <ligand>
        <name>Zn(2+)</name>
        <dbReference type="ChEBI" id="CHEBI:29105"/>
        <note>catalytic</note>
    </ligand>
</feature>
<protein>
    <recommendedName>
        <fullName evidence="4">Peptidase M12B domain-containing protein</fullName>
    </recommendedName>
</protein>
<evidence type="ECO:0000256" key="3">
    <source>
        <dbReference type="SAM" id="SignalP"/>
    </source>
</evidence>
<name>A0ABP1QAN2_9HEXA</name>
<dbReference type="PANTHER" id="PTHR11905:SF159">
    <property type="entry name" value="ADAM METALLOPROTEASE"/>
    <property type="match status" value="1"/>
</dbReference>
<feature type="domain" description="Peptidase M12B" evidence="4">
    <location>
        <begin position="179"/>
        <end position="406"/>
    </location>
</feature>
<feature type="binding site" evidence="2">
    <location>
        <position position="346"/>
    </location>
    <ligand>
        <name>Zn(2+)</name>
        <dbReference type="ChEBI" id="CHEBI:29105"/>
        <note>catalytic</note>
    </ligand>
</feature>
<evidence type="ECO:0000313" key="6">
    <source>
        <dbReference type="Proteomes" id="UP001642540"/>
    </source>
</evidence>
<dbReference type="InterPro" id="IPR001590">
    <property type="entry name" value="Peptidase_M12B"/>
</dbReference>
<dbReference type="Proteomes" id="UP001642540">
    <property type="component" value="Unassembled WGS sequence"/>
</dbReference>
<evidence type="ECO:0000256" key="1">
    <source>
        <dbReference type="ARBA" id="ARBA00023049"/>
    </source>
</evidence>
<evidence type="ECO:0000259" key="4">
    <source>
        <dbReference type="PROSITE" id="PS50215"/>
    </source>
</evidence>
<evidence type="ECO:0000313" key="5">
    <source>
        <dbReference type="EMBL" id="CAL8088535.1"/>
    </source>
</evidence>
<dbReference type="InterPro" id="IPR024079">
    <property type="entry name" value="MetalloPept_cat_dom_sf"/>
</dbReference>
<comment type="caution">
    <text evidence="2">Lacks conserved residue(s) required for the propagation of feature annotation.</text>
</comment>
<keyword evidence="3" id="KW-0732">Signal</keyword>
<proteinExistence type="predicted"/>
<keyword evidence="1" id="KW-0482">Metalloprotease</keyword>
<accession>A0ABP1QAN2</accession>
<dbReference type="Pfam" id="PF13688">
    <property type="entry name" value="Reprolysin_5"/>
    <property type="match status" value="1"/>
</dbReference>
<keyword evidence="1" id="KW-0645">Protease</keyword>
<comment type="caution">
    <text evidence="5">The sequence shown here is derived from an EMBL/GenBank/DDBJ whole genome shotgun (WGS) entry which is preliminary data.</text>
</comment>
<dbReference type="EMBL" id="CAXLJM020000022">
    <property type="protein sequence ID" value="CAL8088535.1"/>
    <property type="molecule type" value="Genomic_DNA"/>
</dbReference>
<keyword evidence="2" id="KW-0479">Metal-binding</keyword>
<organism evidence="5 6">
    <name type="scientific">Orchesella dallaii</name>
    <dbReference type="NCBI Taxonomy" id="48710"/>
    <lineage>
        <taxon>Eukaryota</taxon>
        <taxon>Metazoa</taxon>
        <taxon>Ecdysozoa</taxon>
        <taxon>Arthropoda</taxon>
        <taxon>Hexapoda</taxon>
        <taxon>Collembola</taxon>
        <taxon>Entomobryomorpha</taxon>
        <taxon>Entomobryoidea</taxon>
        <taxon>Orchesellidae</taxon>
        <taxon>Orchesellinae</taxon>
        <taxon>Orchesella</taxon>
    </lineage>
</organism>
<evidence type="ECO:0000256" key="2">
    <source>
        <dbReference type="PROSITE-ProRule" id="PRU00276"/>
    </source>
</evidence>
<dbReference type="SUPFAM" id="SSF55486">
    <property type="entry name" value="Metalloproteases ('zincins'), catalytic domain"/>
    <property type="match status" value="1"/>
</dbReference>
<feature type="chain" id="PRO_5045234005" description="Peptidase M12B domain-containing protein" evidence="3">
    <location>
        <begin position="20"/>
        <end position="497"/>
    </location>
</feature>
<keyword evidence="6" id="KW-1185">Reference proteome</keyword>
<gene>
    <name evidence="5" type="ORF">ODALV1_LOCUS7087</name>
</gene>
<dbReference type="Gene3D" id="3.40.390.10">
    <property type="entry name" value="Collagenase (Catalytic Domain)"/>
    <property type="match status" value="1"/>
</dbReference>